<feature type="transmembrane region" description="Helical" evidence="1">
    <location>
        <begin position="347"/>
        <end position="366"/>
    </location>
</feature>
<feature type="transmembrane region" description="Helical" evidence="1">
    <location>
        <begin position="375"/>
        <end position="393"/>
    </location>
</feature>
<feature type="transmembrane region" description="Helical" evidence="1">
    <location>
        <begin position="209"/>
        <end position="239"/>
    </location>
</feature>
<keyword evidence="3" id="KW-1185">Reference proteome</keyword>
<keyword evidence="1" id="KW-1133">Transmembrane helix</keyword>
<feature type="transmembrane region" description="Helical" evidence="1">
    <location>
        <begin position="294"/>
        <end position="313"/>
    </location>
</feature>
<feature type="transmembrane region" description="Helical" evidence="1">
    <location>
        <begin position="248"/>
        <end position="266"/>
    </location>
</feature>
<evidence type="ECO:0000256" key="1">
    <source>
        <dbReference type="SAM" id="Phobius"/>
    </source>
</evidence>
<feature type="transmembrane region" description="Helical" evidence="1">
    <location>
        <begin position="85"/>
        <end position="108"/>
    </location>
</feature>
<feature type="transmembrane region" description="Helical" evidence="1">
    <location>
        <begin position="120"/>
        <end position="142"/>
    </location>
</feature>
<reference evidence="2 3" key="1">
    <citation type="submission" date="2020-08" db="EMBL/GenBank/DDBJ databases">
        <title>Genomic Encyclopedia of Type Strains, Phase IV (KMG-IV): sequencing the most valuable type-strain genomes for metagenomic binning, comparative biology and taxonomic classification.</title>
        <authorList>
            <person name="Goeker M."/>
        </authorList>
    </citation>
    <scope>NUCLEOTIDE SEQUENCE [LARGE SCALE GENOMIC DNA]</scope>
    <source>
        <strain evidence="2 3">DSM 23562</strain>
    </source>
</reference>
<sequence length="525" mass="58881">MQRSLPLLTLLATLGLYLAFLLPRLLWIDETGVWVGQEHLWSDWPWHLAMARQLAAGIWTHPLIAGESLHYPFAMALITAGLLKLGVGLTAAFLFPILPLWLLLLVGMYRFWTPLLSKPWLALLPIFLFFLAAGPGGLRWLLDIKTQGLGALLAPPHEYGRALEEWGYEWYAGNFLVGMLLPQRAFLPGMTLTIWLLCGLQRASCRRQWGLIGLGAGLLPIVHVHSLIALIAFGAALLWPHRARWREWGLAFLPGAALAIVLYLIYLRPENPYPHFVKLQLGFEAKTPLDWFMMWWRFWGMALPVTFCGLFFLPRGSLRGIVGAAAGLFVLANVILFQPIAWDNSKVFLWAYFGFSGAMACLLGHFGQRGVGGKVIASVLCFSLTITGLAELIRLQRTDVKPCQVVSRDDMLLAESLREQTPEGAIFLTGMDIANAPLWAGRPIFLGFGGWMPNFGYDHRQRETDLKKMFSGASDAPELLKKWHIDFVFIGPGERSSWGANEAWYAAHYPLLCKVGDKSVYQIKR</sequence>
<dbReference type="AlphaFoldDB" id="A0A7W9SW54"/>
<dbReference type="RefSeq" id="WP_184202886.1">
    <property type="nucleotide sequence ID" value="NZ_JACHGW010000005.1"/>
</dbReference>
<keyword evidence="1" id="KW-0812">Transmembrane</keyword>
<evidence type="ECO:0008006" key="4">
    <source>
        <dbReference type="Google" id="ProtNLM"/>
    </source>
</evidence>
<gene>
    <name evidence="2" type="ORF">HNQ39_004841</name>
</gene>
<keyword evidence="1" id="KW-0472">Membrane</keyword>
<evidence type="ECO:0000313" key="2">
    <source>
        <dbReference type="EMBL" id="MBB6053009.1"/>
    </source>
</evidence>
<dbReference type="Proteomes" id="UP000520814">
    <property type="component" value="Unassembled WGS sequence"/>
</dbReference>
<dbReference type="EMBL" id="JACHGW010000005">
    <property type="protein sequence ID" value="MBB6053009.1"/>
    <property type="molecule type" value="Genomic_DNA"/>
</dbReference>
<feature type="transmembrane region" description="Helical" evidence="1">
    <location>
        <begin position="320"/>
        <end position="341"/>
    </location>
</feature>
<name>A0A7W9SW54_ARMRO</name>
<proteinExistence type="predicted"/>
<evidence type="ECO:0000313" key="3">
    <source>
        <dbReference type="Proteomes" id="UP000520814"/>
    </source>
</evidence>
<organism evidence="2 3">
    <name type="scientific">Armatimonas rosea</name>
    <dbReference type="NCBI Taxonomy" id="685828"/>
    <lineage>
        <taxon>Bacteria</taxon>
        <taxon>Bacillati</taxon>
        <taxon>Armatimonadota</taxon>
        <taxon>Armatimonadia</taxon>
        <taxon>Armatimonadales</taxon>
        <taxon>Armatimonadaceae</taxon>
        <taxon>Armatimonas</taxon>
    </lineage>
</organism>
<accession>A0A7W9SW54</accession>
<comment type="caution">
    <text evidence="2">The sequence shown here is derived from an EMBL/GenBank/DDBJ whole genome shotgun (WGS) entry which is preliminary data.</text>
</comment>
<protein>
    <recommendedName>
        <fullName evidence="4">4-amino-4-deoxy-L-arabinose transferase</fullName>
    </recommendedName>
</protein>